<keyword evidence="2" id="KW-1185">Reference proteome</keyword>
<dbReference type="PANTHER" id="PTHR38009">
    <property type="entry name" value="CONSERVED HYPOTHETICAL PHAGE TAIL PROTEIN"/>
    <property type="match status" value="1"/>
</dbReference>
<dbReference type="GO" id="GO:0005198">
    <property type="term" value="F:structural molecule activity"/>
    <property type="evidence" value="ECO:0007669"/>
    <property type="project" value="InterPro"/>
</dbReference>
<dbReference type="EMBL" id="FNVU01000014">
    <property type="protein sequence ID" value="SEG83675.1"/>
    <property type="molecule type" value="Genomic_DNA"/>
</dbReference>
<dbReference type="Proteomes" id="UP000236754">
    <property type="component" value="Unassembled WGS sequence"/>
</dbReference>
<sequence>MASGLDPGSTIFFNLTIDGENLGVFNGCEGLGSSVEVHQHQEGGNNGFVWQLPSRVTFSNITLTRPLTPETSKVAAWITSVTTKVVRPTAQISALRADGSLVARWGLIDVLPVNWRGPSLDPNSPAVATEVLEIAHHGFVADAGDA</sequence>
<gene>
    <name evidence="1" type="ORF">SAMN05216223_114127</name>
</gene>
<dbReference type="PANTHER" id="PTHR38009:SF1">
    <property type="entry name" value="CONSERVED HYPOTHETICAL PHAGE TAIL PROTEIN"/>
    <property type="match status" value="1"/>
</dbReference>
<organism evidence="1 2">
    <name type="scientific">Actinacidiphila yanglinensis</name>
    <dbReference type="NCBI Taxonomy" id="310779"/>
    <lineage>
        <taxon>Bacteria</taxon>
        <taxon>Bacillati</taxon>
        <taxon>Actinomycetota</taxon>
        <taxon>Actinomycetes</taxon>
        <taxon>Kitasatosporales</taxon>
        <taxon>Streptomycetaceae</taxon>
        <taxon>Actinacidiphila</taxon>
    </lineage>
</organism>
<accession>A0A1H6DG61</accession>
<dbReference type="NCBIfam" id="TIGR02241">
    <property type="entry name" value="conserved hypothetical phage tail region protein"/>
    <property type="match status" value="1"/>
</dbReference>
<dbReference type="OrthoDB" id="9799891at2"/>
<dbReference type="RefSeq" id="WP_103888820.1">
    <property type="nucleotide sequence ID" value="NZ_FNVU01000014.1"/>
</dbReference>
<dbReference type="AlphaFoldDB" id="A0A1H6DG61"/>
<proteinExistence type="predicted"/>
<dbReference type="Pfam" id="PF06841">
    <property type="entry name" value="Phage_T4_gp19"/>
    <property type="match status" value="1"/>
</dbReference>
<protein>
    <submittedName>
        <fullName evidence="1">Conserved hypothetical phage tail region protein</fullName>
    </submittedName>
</protein>
<dbReference type="InterPro" id="IPR011747">
    <property type="entry name" value="CHP02241"/>
</dbReference>
<dbReference type="InterPro" id="IPR010667">
    <property type="entry name" value="Phage_T4_Gp19"/>
</dbReference>
<evidence type="ECO:0000313" key="1">
    <source>
        <dbReference type="EMBL" id="SEG83675.1"/>
    </source>
</evidence>
<name>A0A1H6DG61_9ACTN</name>
<reference evidence="1 2" key="1">
    <citation type="submission" date="2016-10" db="EMBL/GenBank/DDBJ databases">
        <authorList>
            <person name="de Groot N.N."/>
        </authorList>
    </citation>
    <scope>NUCLEOTIDE SEQUENCE [LARGE SCALE GENOMIC DNA]</scope>
    <source>
        <strain evidence="1 2">CGMCC 4.2023</strain>
    </source>
</reference>
<evidence type="ECO:0000313" key="2">
    <source>
        <dbReference type="Proteomes" id="UP000236754"/>
    </source>
</evidence>